<evidence type="ECO:0000313" key="3">
    <source>
        <dbReference type="EMBL" id="RCH89750.1"/>
    </source>
</evidence>
<keyword evidence="4" id="KW-1185">Reference proteome</keyword>
<organism evidence="3 4">
    <name type="scientific">Rhizopus azygosporus</name>
    <name type="common">Rhizopus microsporus var. azygosporus</name>
    <dbReference type="NCBI Taxonomy" id="86630"/>
    <lineage>
        <taxon>Eukaryota</taxon>
        <taxon>Fungi</taxon>
        <taxon>Fungi incertae sedis</taxon>
        <taxon>Mucoromycota</taxon>
        <taxon>Mucoromycotina</taxon>
        <taxon>Mucoromycetes</taxon>
        <taxon>Mucorales</taxon>
        <taxon>Mucorineae</taxon>
        <taxon>Rhizopodaceae</taxon>
        <taxon>Rhizopus</taxon>
    </lineage>
</organism>
<feature type="non-terminal residue" evidence="3">
    <location>
        <position position="154"/>
    </location>
</feature>
<evidence type="ECO:0000256" key="1">
    <source>
        <dbReference type="SAM" id="MobiDB-lite"/>
    </source>
</evidence>
<evidence type="ECO:0000259" key="2">
    <source>
        <dbReference type="Pfam" id="PF13847"/>
    </source>
</evidence>
<reference evidence="3 4" key="1">
    <citation type="journal article" date="2018" name="G3 (Bethesda)">
        <title>Phylogenetic and Phylogenomic Definition of Rhizopus Species.</title>
        <authorList>
            <person name="Gryganskyi A.P."/>
            <person name="Golan J."/>
            <person name="Dolatabadi S."/>
            <person name="Mondo S."/>
            <person name="Robb S."/>
            <person name="Idnurm A."/>
            <person name="Muszewska A."/>
            <person name="Steczkiewicz K."/>
            <person name="Masonjones S."/>
            <person name="Liao H.L."/>
            <person name="Gajdeczka M.T."/>
            <person name="Anike F."/>
            <person name="Vuek A."/>
            <person name="Anishchenko I.M."/>
            <person name="Voigt K."/>
            <person name="de Hoog G.S."/>
            <person name="Smith M.E."/>
            <person name="Heitman J."/>
            <person name="Vilgalys R."/>
            <person name="Stajich J.E."/>
        </authorList>
    </citation>
    <scope>NUCLEOTIDE SEQUENCE [LARGE SCALE GENOMIC DNA]</scope>
    <source>
        <strain evidence="3 4">CBS 357.93</strain>
    </source>
</reference>
<dbReference type="Proteomes" id="UP000252139">
    <property type="component" value="Unassembled WGS sequence"/>
</dbReference>
<gene>
    <name evidence="3" type="ORF">CU097_001724</name>
</gene>
<dbReference type="STRING" id="86630.A0A367JIJ1"/>
<feature type="region of interest" description="Disordered" evidence="1">
    <location>
        <begin position="52"/>
        <end position="72"/>
    </location>
</feature>
<sequence length="154" mass="17311">MGTHQSKSATSKKETQVLKISTTNSKKLLRKIFKNSASIDMSTNTSIDINSERSSLTNTETQSSSRTQTQYMSGNGCDEKVNYVLPNNDDEVDRLHQQHWILKYIFGCNYHAPIHNLLEKGIKVLDSGCGPATWCFDMAEAYPNSKFQGIDISR</sequence>
<feature type="compositionally biased region" description="Low complexity" evidence="1">
    <location>
        <begin position="57"/>
        <end position="70"/>
    </location>
</feature>
<dbReference type="EMBL" id="PJQL01001232">
    <property type="protein sequence ID" value="RCH89750.1"/>
    <property type="molecule type" value="Genomic_DNA"/>
</dbReference>
<dbReference type="InterPro" id="IPR029063">
    <property type="entry name" value="SAM-dependent_MTases_sf"/>
</dbReference>
<dbReference type="InterPro" id="IPR025714">
    <property type="entry name" value="Methyltranfer_dom"/>
</dbReference>
<dbReference type="SUPFAM" id="SSF53335">
    <property type="entry name" value="S-adenosyl-L-methionine-dependent methyltransferases"/>
    <property type="match status" value="1"/>
</dbReference>
<dbReference type="AlphaFoldDB" id="A0A367JIJ1"/>
<feature type="domain" description="Methyltransferase" evidence="2">
    <location>
        <begin position="119"/>
        <end position="153"/>
    </location>
</feature>
<protein>
    <recommendedName>
        <fullName evidence="2">Methyltransferase domain-containing protein</fullName>
    </recommendedName>
</protein>
<comment type="caution">
    <text evidence="3">The sequence shown here is derived from an EMBL/GenBank/DDBJ whole genome shotgun (WGS) entry which is preliminary data.</text>
</comment>
<evidence type="ECO:0000313" key="4">
    <source>
        <dbReference type="Proteomes" id="UP000252139"/>
    </source>
</evidence>
<dbReference type="OrthoDB" id="2013972at2759"/>
<proteinExistence type="predicted"/>
<dbReference type="Pfam" id="PF13847">
    <property type="entry name" value="Methyltransf_31"/>
    <property type="match status" value="1"/>
</dbReference>
<name>A0A367JIJ1_RHIAZ</name>
<accession>A0A367JIJ1</accession>
<dbReference type="Gene3D" id="3.40.50.150">
    <property type="entry name" value="Vaccinia Virus protein VP39"/>
    <property type="match status" value="1"/>
</dbReference>